<organism evidence="4">
    <name type="scientific">Davidia involucrata</name>
    <name type="common">Dove tree</name>
    <dbReference type="NCBI Taxonomy" id="16924"/>
    <lineage>
        <taxon>Eukaryota</taxon>
        <taxon>Viridiplantae</taxon>
        <taxon>Streptophyta</taxon>
        <taxon>Embryophyta</taxon>
        <taxon>Tracheophyta</taxon>
        <taxon>Spermatophyta</taxon>
        <taxon>Magnoliopsida</taxon>
        <taxon>eudicotyledons</taxon>
        <taxon>Gunneridae</taxon>
        <taxon>Pentapetalae</taxon>
        <taxon>asterids</taxon>
        <taxon>Cornales</taxon>
        <taxon>Nyssaceae</taxon>
        <taxon>Davidia</taxon>
    </lineage>
</organism>
<proteinExistence type="predicted"/>
<reference evidence="4" key="1">
    <citation type="submission" date="2019-08" db="EMBL/GenBank/DDBJ databases">
        <title>Reference gene set and small RNA set construction with multiple tissues from Davidia involucrata Baill.</title>
        <authorList>
            <person name="Yang H."/>
            <person name="Zhou C."/>
            <person name="Li G."/>
            <person name="Wang J."/>
            <person name="Gao P."/>
            <person name="Wang M."/>
            <person name="Wang R."/>
            <person name="Zhao Y."/>
        </authorList>
    </citation>
    <scope>NUCLEOTIDE SEQUENCE</scope>
    <source>
        <tissue evidence="4">Mixed with DoveR01_LX</tissue>
    </source>
</reference>
<dbReference type="CDD" id="cd04713">
    <property type="entry name" value="BAH_plant_3"/>
    <property type="match status" value="1"/>
</dbReference>
<dbReference type="EMBL" id="GHES01041546">
    <property type="protein sequence ID" value="MPA72105.1"/>
    <property type="molecule type" value="Transcribed_RNA"/>
</dbReference>
<evidence type="ECO:0000313" key="4">
    <source>
        <dbReference type="EMBL" id="MPA72105.1"/>
    </source>
</evidence>
<evidence type="ECO:0000259" key="2">
    <source>
        <dbReference type="PROSITE" id="PS51038"/>
    </source>
</evidence>
<gene>
    <name evidence="4" type="ORF">Din_041546</name>
</gene>
<feature type="compositionally biased region" description="Basic and acidic residues" evidence="1">
    <location>
        <begin position="74"/>
        <end position="83"/>
    </location>
</feature>
<accession>A0A5B7BTQ2</accession>
<dbReference type="AlphaFoldDB" id="A0A5B7BTQ2"/>
<dbReference type="SMART" id="SM00510">
    <property type="entry name" value="TFS2M"/>
    <property type="match status" value="1"/>
</dbReference>
<dbReference type="SMART" id="SM00439">
    <property type="entry name" value="BAH"/>
    <property type="match status" value="1"/>
</dbReference>
<dbReference type="GO" id="GO:0003682">
    <property type="term" value="F:chromatin binding"/>
    <property type="evidence" value="ECO:0007669"/>
    <property type="project" value="InterPro"/>
</dbReference>
<dbReference type="InterPro" id="IPR003618">
    <property type="entry name" value="TFIIS_cen_dom"/>
</dbReference>
<dbReference type="PANTHER" id="PTHR46871">
    <property type="entry name" value="BROMO-ADJACENT HOMOLOGY (BAH) DOMAIN-CONTAINING PROTEIN"/>
    <property type="match status" value="1"/>
</dbReference>
<dbReference type="Pfam" id="PF07500">
    <property type="entry name" value="TFIIS_M"/>
    <property type="match status" value="1"/>
</dbReference>
<dbReference type="SUPFAM" id="SSF46942">
    <property type="entry name" value="Elongation factor TFIIS domain 2"/>
    <property type="match status" value="1"/>
</dbReference>
<dbReference type="InterPro" id="IPR043151">
    <property type="entry name" value="BAH_sf"/>
</dbReference>
<name>A0A5B7BTQ2_DAVIN</name>
<sequence length="594" mass="67285">MRNRRFAQVATSDDEDDAPPPPPPPSHSSNTDEDQPRQRKRKKMKLNEEEEERGKKKARETEHSVSGDDEDNKEEAVPEDARPIGDVIRVSGKGRGRRNHFDAFDYDGLRYDLEDPVLLVPEEANQKPYVAIIKDITQTKDGSMMVLGQWFYRPEEAEKRGGGNWQSRDTRELFYSFHRDEVPAESVMHKCVVHFIPLNKQIPNRKQHPGFIVKKVYDTEQRRLFRLTDKDYEDNKQHEIDLLVQKTMSRLGDLPDIETEETAADQEDQLKIKRLLRRKNMPPLDVSREDEATTRSGQPLKAETPGSVTSNASEHYAILANFKALTNETQRDKWLERLLQGIQFICSPVDSGQSDGKAKGGSHGIDHANGSQEKSLDGSTSFLWPDAAVPAVTALEKAAHDALSLDFQKYNQKMRQLLFNLKNNALLARRLLNGELEPSKILNMSPNELKEGLTAEEIASKQPEESERMQMTDARCKRCMEKKVGLIDIIQAGLGDRYQLECIACGNTWYAFRDEVSTLTIDGPSSAKSVGTAPWATAKFEDVEKKLVSPRESEKLTGDVFKKTTEAYMPVLETQKSFNKPRIEDSSAIAKNAE</sequence>
<evidence type="ECO:0000256" key="1">
    <source>
        <dbReference type="SAM" id="MobiDB-lite"/>
    </source>
</evidence>
<feature type="region of interest" description="Disordered" evidence="1">
    <location>
        <begin position="350"/>
        <end position="377"/>
    </location>
</feature>
<dbReference type="PROSITE" id="PS51321">
    <property type="entry name" value="TFIIS_CENTRAL"/>
    <property type="match status" value="1"/>
</dbReference>
<evidence type="ECO:0000259" key="3">
    <source>
        <dbReference type="PROSITE" id="PS51321"/>
    </source>
</evidence>
<feature type="domain" description="BAH" evidence="2">
    <location>
        <begin position="109"/>
        <end position="228"/>
    </location>
</feature>
<protein>
    <submittedName>
        <fullName evidence="4">Uncharacterized protein</fullName>
    </submittedName>
</protein>
<dbReference type="PROSITE" id="PS51038">
    <property type="entry name" value="BAH"/>
    <property type="match status" value="1"/>
</dbReference>
<feature type="region of interest" description="Disordered" evidence="1">
    <location>
        <begin position="1"/>
        <end position="93"/>
    </location>
</feature>
<feature type="domain" description="TFIIS central" evidence="3">
    <location>
        <begin position="330"/>
        <end position="477"/>
    </location>
</feature>
<feature type="region of interest" description="Disordered" evidence="1">
    <location>
        <begin position="281"/>
        <end position="309"/>
    </location>
</feature>
<dbReference type="Pfam" id="PF01426">
    <property type="entry name" value="BAH"/>
    <property type="match status" value="1"/>
</dbReference>
<dbReference type="Gene3D" id="1.10.472.30">
    <property type="entry name" value="Transcription elongation factor S-II, central domain"/>
    <property type="match status" value="1"/>
</dbReference>
<dbReference type="Gene3D" id="2.30.30.490">
    <property type="match status" value="1"/>
</dbReference>
<dbReference type="InterPro" id="IPR036575">
    <property type="entry name" value="TFIIS_cen_dom_sf"/>
</dbReference>
<dbReference type="InterPro" id="IPR001025">
    <property type="entry name" value="BAH_dom"/>
</dbReference>
<dbReference type="PANTHER" id="PTHR46871:SF1">
    <property type="entry name" value="BROMO-ADJACENT HOMOLOGY (BAH) DOMAIN-CONTAINING PROTEIN"/>
    <property type="match status" value="1"/>
</dbReference>
<dbReference type="GO" id="GO:0006351">
    <property type="term" value="P:DNA-templated transcription"/>
    <property type="evidence" value="ECO:0007669"/>
    <property type="project" value="InterPro"/>
</dbReference>